<evidence type="ECO:0000313" key="7">
    <source>
        <dbReference type="EMBL" id="QFZ84916.1"/>
    </source>
</evidence>
<evidence type="ECO:0000256" key="2">
    <source>
        <dbReference type="ARBA" id="ARBA00022692"/>
    </source>
</evidence>
<accession>A0A5Q0M646</accession>
<reference evidence="7 8" key="1">
    <citation type="submission" date="2019-10" db="EMBL/GenBank/DDBJ databases">
        <title>Complete genome sequence of Variovorax paradoxus 5C-2.</title>
        <authorList>
            <person name="Gogoleva N.E."/>
            <person name="Balkin A.S."/>
        </authorList>
    </citation>
    <scope>NUCLEOTIDE SEQUENCE [LARGE SCALE GENOMIC DNA]</scope>
    <source>
        <strain evidence="7 8">5C-2</strain>
    </source>
</reference>
<proteinExistence type="predicted"/>
<evidence type="ECO:0000259" key="6">
    <source>
        <dbReference type="Pfam" id="PF06803"/>
    </source>
</evidence>
<evidence type="ECO:0000256" key="1">
    <source>
        <dbReference type="ARBA" id="ARBA00004127"/>
    </source>
</evidence>
<protein>
    <submittedName>
        <fullName evidence="7">DUF1232 domain-containing protein</fullName>
    </submittedName>
</protein>
<dbReference type="Pfam" id="PF06803">
    <property type="entry name" value="DUF1232"/>
    <property type="match status" value="1"/>
</dbReference>
<dbReference type="RefSeq" id="WP_153283538.1">
    <property type="nucleotide sequence ID" value="NZ_CP045644.1"/>
</dbReference>
<organism evidence="7 8">
    <name type="scientific">Variovorax paradoxus</name>
    <dbReference type="NCBI Taxonomy" id="34073"/>
    <lineage>
        <taxon>Bacteria</taxon>
        <taxon>Pseudomonadati</taxon>
        <taxon>Pseudomonadota</taxon>
        <taxon>Betaproteobacteria</taxon>
        <taxon>Burkholderiales</taxon>
        <taxon>Comamonadaceae</taxon>
        <taxon>Variovorax</taxon>
    </lineage>
</organism>
<keyword evidence="3 5" id="KW-1133">Transmembrane helix</keyword>
<evidence type="ECO:0000256" key="4">
    <source>
        <dbReference type="ARBA" id="ARBA00023136"/>
    </source>
</evidence>
<keyword evidence="2 5" id="KW-0812">Transmembrane</keyword>
<evidence type="ECO:0000256" key="5">
    <source>
        <dbReference type="SAM" id="Phobius"/>
    </source>
</evidence>
<feature type="transmembrane region" description="Helical" evidence="5">
    <location>
        <begin position="102"/>
        <end position="123"/>
    </location>
</feature>
<keyword evidence="4 5" id="KW-0472">Membrane</keyword>
<feature type="domain" description="DUF1232" evidence="6">
    <location>
        <begin position="31"/>
        <end position="65"/>
    </location>
</feature>
<evidence type="ECO:0000313" key="8">
    <source>
        <dbReference type="Proteomes" id="UP000326780"/>
    </source>
</evidence>
<gene>
    <name evidence="7" type="ORF">GFK26_20205</name>
</gene>
<dbReference type="EMBL" id="CP045644">
    <property type="protein sequence ID" value="QFZ84916.1"/>
    <property type="molecule type" value="Genomic_DNA"/>
</dbReference>
<comment type="subcellular location">
    <subcellularLocation>
        <location evidence="1">Endomembrane system</location>
        <topology evidence="1">Multi-pass membrane protein</topology>
    </subcellularLocation>
</comment>
<dbReference type="Proteomes" id="UP000326780">
    <property type="component" value="Chromosome"/>
</dbReference>
<name>A0A5Q0M646_VARPD</name>
<evidence type="ECO:0000256" key="3">
    <source>
        <dbReference type="ARBA" id="ARBA00022989"/>
    </source>
</evidence>
<dbReference type="GO" id="GO:0012505">
    <property type="term" value="C:endomembrane system"/>
    <property type="evidence" value="ECO:0007669"/>
    <property type="project" value="UniProtKB-SubCell"/>
</dbReference>
<dbReference type="InterPro" id="IPR010652">
    <property type="entry name" value="DUF1232"/>
</dbReference>
<sequence length="125" mass="14460">MNLRDWARRIKRDAVTLWFACRDPATPWLPKALCWFTVAYALSPIDLIPDFIPVLGYLDDVLLLPALIWLAVRLLPAEVIVRSRERAEDWMVRNGRRPTSRVGMALVIGIWVLVAAGLAWWLWPR</sequence>
<dbReference type="AlphaFoldDB" id="A0A5Q0M646"/>